<evidence type="ECO:0000313" key="6">
    <source>
        <dbReference type="EMBL" id="EPD32172.1"/>
    </source>
</evidence>
<accession>S2WHR1</accession>
<dbReference type="Pfam" id="PF01230">
    <property type="entry name" value="HIT"/>
    <property type="match status" value="1"/>
</dbReference>
<dbReference type="STRING" id="883161.HMPREF9306_01736"/>
<proteinExistence type="predicted"/>
<evidence type="ECO:0000256" key="2">
    <source>
        <dbReference type="PIRSR" id="PIRSR639383-1"/>
    </source>
</evidence>
<evidence type="ECO:0000313" key="7">
    <source>
        <dbReference type="Proteomes" id="UP000014417"/>
    </source>
</evidence>
<dbReference type="GO" id="GO:0003824">
    <property type="term" value="F:catalytic activity"/>
    <property type="evidence" value="ECO:0007669"/>
    <property type="project" value="InterPro"/>
</dbReference>
<feature type="binding site" evidence="3">
    <location>
        <position position="72"/>
    </location>
    <ligand>
        <name>substrate</name>
    </ligand>
</feature>
<comment type="caution">
    <text evidence="6">The sequence shown here is derived from an EMBL/GenBank/DDBJ whole genome shotgun (WGS) entry which is preliminary data.</text>
</comment>
<feature type="binding site" evidence="3">
    <location>
        <position position="144"/>
    </location>
    <ligand>
        <name>substrate</name>
    </ligand>
</feature>
<sequence length="187" mass="20961">MSDQEIEDEIRFAGVPDSMQRLWTPHRIAYIHGEDKPADASSVECPFCRAPKKDDEESLIVHRGETAFVVMNLYPYNTGHLLVCPYRHVASYIDLTEEETREVAELTQQAIRTITRVSKPQGFNLGMNQGNVAGAGIAAHLHQHVVPRWLGDANFLPIIARTKAVPELLSKTREMLANAWADSQKGQ</sequence>
<dbReference type="InterPro" id="IPR036265">
    <property type="entry name" value="HIT-like_sf"/>
</dbReference>
<evidence type="ECO:0000256" key="3">
    <source>
        <dbReference type="PIRSR" id="PIRSR639383-2"/>
    </source>
</evidence>
<dbReference type="HOGENOM" id="CLU_056776_1_1_11"/>
<dbReference type="PANTHER" id="PTHR42997:SF1">
    <property type="entry name" value="AP-4-A PHOSPHORYLASE"/>
    <property type="match status" value="1"/>
</dbReference>
<dbReference type="CDD" id="cd01275">
    <property type="entry name" value="FHIT"/>
    <property type="match status" value="1"/>
</dbReference>
<protein>
    <recommendedName>
        <fullName evidence="5">HIT domain-containing protein</fullName>
    </recommendedName>
</protein>
<feature type="active site" description="Tele-AMP-histidine intermediate" evidence="2">
    <location>
        <position position="142"/>
    </location>
</feature>
<keyword evidence="7" id="KW-1185">Reference proteome</keyword>
<dbReference type="RefSeq" id="WP_016456547.1">
    <property type="nucleotide sequence ID" value="NZ_KE150269.1"/>
</dbReference>
<dbReference type="OrthoDB" id="9784774at2"/>
<reference evidence="6 7" key="1">
    <citation type="submission" date="2013-04" db="EMBL/GenBank/DDBJ databases">
        <title>The Genome Sequence of Propionimicrobium lymphophilum ACS-093-V-SCH5.</title>
        <authorList>
            <consortium name="The Broad Institute Genomics Platform"/>
            <person name="Earl A."/>
            <person name="Ward D."/>
            <person name="Feldgarden M."/>
            <person name="Gevers D."/>
            <person name="Saerens B."/>
            <person name="Vaneechoutte M."/>
            <person name="Walker B."/>
            <person name="Young S."/>
            <person name="Zeng Q."/>
            <person name="Gargeya S."/>
            <person name="Fitzgerald M."/>
            <person name="Haas B."/>
            <person name="Abouelleil A."/>
            <person name="Allen A.W."/>
            <person name="Alvarado L."/>
            <person name="Arachchi H.M."/>
            <person name="Berlin A.M."/>
            <person name="Chapman S.B."/>
            <person name="Gainer-Dewar J."/>
            <person name="Goldberg J."/>
            <person name="Griggs A."/>
            <person name="Gujja S."/>
            <person name="Hansen M."/>
            <person name="Howarth C."/>
            <person name="Imamovic A."/>
            <person name="Ireland A."/>
            <person name="Larimer J."/>
            <person name="McCowan C."/>
            <person name="Murphy C."/>
            <person name="Pearson M."/>
            <person name="Poon T.W."/>
            <person name="Priest M."/>
            <person name="Roberts A."/>
            <person name="Saif S."/>
            <person name="Shea T."/>
            <person name="Sisk P."/>
            <person name="Sykes S."/>
            <person name="Wortman J."/>
            <person name="Nusbaum C."/>
            <person name="Birren B."/>
        </authorList>
    </citation>
    <scope>NUCLEOTIDE SEQUENCE [LARGE SCALE GENOMIC DNA]</scope>
    <source>
        <strain evidence="6 7">ACS-093-V-SCH5</strain>
    </source>
</reference>
<keyword evidence="1" id="KW-0547">Nucleotide-binding</keyword>
<dbReference type="AlphaFoldDB" id="S2WHR1"/>
<name>S2WHR1_9ACTN</name>
<dbReference type="GO" id="GO:0000166">
    <property type="term" value="F:nucleotide binding"/>
    <property type="evidence" value="ECO:0007669"/>
    <property type="project" value="UniProtKB-KW"/>
</dbReference>
<dbReference type="Gene3D" id="3.30.428.10">
    <property type="entry name" value="HIT-like"/>
    <property type="match status" value="1"/>
</dbReference>
<evidence type="ECO:0000256" key="4">
    <source>
        <dbReference type="PROSITE-ProRule" id="PRU00464"/>
    </source>
</evidence>
<organism evidence="6 7">
    <name type="scientific">Propionimicrobium lymphophilum ACS-093-V-SCH5</name>
    <dbReference type="NCBI Taxonomy" id="883161"/>
    <lineage>
        <taxon>Bacteria</taxon>
        <taxon>Bacillati</taxon>
        <taxon>Actinomycetota</taxon>
        <taxon>Actinomycetes</taxon>
        <taxon>Propionibacteriales</taxon>
        <taxon>Propionibacteriaceae</taxon>
        <taxon>Propionimicrobium</taxon>
    </lineage>
</organism>
<dbReference type="PROSITE" id="PS51084">
    <property type="entry name" value="HIT_2"/>
    <property type="match status" value="1"/>
</dbReference>
<dbReference type="PANTHER" id="PTHR42997">
    <property type="entry name" value="HIT FAMILY HYDROLASE"/>
    <property type="match status" value="1"/>
</dbReference>
<feature type="domain" description="HIT" evidence="5">
    <location>
        <begin position="46"/>
        <end position="155"/>
    </location>
</feature>
<dbReference type="EMBL" id="AGZR01000009">
    <property type="protein sequence ID" value="EPD32172.1"/>
    <property type="molecule type" value="Genomic_DNA"/>
</dbReference>
<dbReference type="SUPFAM" id="SSF54197">
    <property type="entry name" value="HIT-like"/>
    <property type="match status" value="1"/>
</dbReference>
<gene>
    <name evidence="6" type="ORF">HMPREF9306_01736</name>
</gene>
<dbReference type="InterPro" id="IPR011146">
    <property type="entry name" value="HIT-like"/>
</dbReference>
<dbReference type="Proteomes" id="UP000014417">
    <property type="component" value="Unassembled WGS sequence"/>
</dbReference>
<dbReference type="InterPro" id="IPR039383">
    <property type="entry name" value="FHIT"/>
</dbReference>
<dbReference type="InterPro" id="IPR052908">
    <property type="entry name" value="AP-4-A_phosphorylase"/>
</dbReference>
<feature type="short sequence motif" description="Histidine triad motif" evidence="4">
    <location>
        <begin position="140"/>
        <end position="144"/>
    </location>
</feature>
<evidence type="ECO:0000259" key="5">
    <source>
        <dbReference type="PROSITE" id="PS51084"/>
    </source>
</evidence>
<dbReference type="PATRIC" id="fig|883161.3.peg.1724"/>
<evidence type="ECO:0000256" key="1">
    <source>
        <dbReference type="ARBA" id="ARBA00022741"/>
    </source>
</evidence>